<dbReference type="GO" id="GO:0016491">
    <property type="term" value="F:oxidoreductase activity"/>
    <property type="evidence" value="ECO:0007669"/>
    <property type="project" value="UniProtKB-KW"/>
</dbReference>
<sequence>MREITYAEAIREALRQEMRRDKNVFLIGEDLGIYGGAFGVTYGLLDEFGEERVRDTPISEAAIAGAALGAAITGMRPVAEIMFMDFTTIAMEQIVNQAAKIKFMFGGKAKVPMVVRTPAGSGTGAAAQHSQSLEAWFTHVPGLKVVMPSTPYDAKGLLISSIRDNNPIIFIEHKLLYKTTGEVPEEEYEIPLGVADIKRKGEDLTIVATSIMVQRAISASKELEKDGISVEIVDPRTLKPYDKKTIIESVKKTGRAIAVHEACKTGGFGAEIAAMISESEAFDYLDAPIKRLGGLDIPIPYNRNLERHAVPQVEDIINAAKELIYR</sequence>
<evidence type="ECO:0000256" key="3">
    <source>
        <dbReference type="ARBA" id="ARBA00023052"/>
    </source>
</evidence>
<name>X1AX70_9ZZZZ</name>
<keyword evidence="3" id="KW-0786">Thiamine pyrophosphate</keyword>
<dbReference type="PANTHER" id="PTHR43257">
    <property type="entry name" value="PYRUVATE DEHYDROGENASE E1 COMPONENT BETA SUBUNIT"/>
    <property type="match status" value="1"/>
</dbReference>
<dbReference type="Pfam" id="PF02779">
    <property type="entry name" value="Transket_pyr"/>
    <property type="match status" value="1"/>
</dbReference>
<organism evidence="5">
    <name type="scientific">marine sediment metagenome</name>
    <dbReference type="NCBI Taxonomy" id="412755"/>
    <lineage>
        <taxon>unclassified sequences</taxon>
        <taxon>metagenomes</taxon>
        <taxon>ecological metagenomes</taxon>
    </lineage>
</organism>
<evidence type="ECO:0000313" key="5">
    <source>
        <dbReference type="EMBL" id="GAG73797.1"/>
    </source>
</evidence>
<dbReference type="SUPFAM" id="SSF52518">
    <property type="entry name" value="Thiamin diphosphate-binding fold (THDP-binding)"/>
    <property type="match status" value="1"/>
</dbReference>
<dbReference type="PANTHER" id="PTHR43257:SF2">
    <property type="entry name" value="PYRUVATE DEHYDROGENASE E1 COMPONENT SUBUNIT BETA"/>
    <property type="match status" value="1"/>
</dbReference>
<dbReference type="CDD" id="cd07036">
    <property type="entry name" value="TPP_PYR_E1-PDHc-beta_like"/>
    <property type="match status" value="1"/>
</dbReference>
<dbReference type="Gene3D" id="3.40.50.970">
    <property type="match status" value="1"/>
</dbReference>
<dbReference type="NCBIfam" id="NF006667">
    <property type="entry name" value="PRK09212.1"/>
    <property type="match status" value="1"/>
</dbReference>
<dbReference type="InterPro" id="IPR029061">
    <property type="entry name" value="THDP-binding"/>
</dbReference>
<comment type="caution">
    <text evidence="5">The sequence shown here is derived from an EMBL/GenBank/DDBJ whole genome shotgun (WGS) entry which is preliminary data.</text>
</comment>
<dbReference type="FunFam" id="3.40.50.920:FF:000001">
    <property type="entry name" value="Pyruvate dehydrogenase E1 beta subunit"/>
    <property type="match status" value="1"/>
</dbReference>
<accession>X1AX70</accession>
<comment type="cofactor">
    <cofactor evidence="1">
        <name>thiamine diphosphate</name>
        <dbReference type="ChEBI" id="CHEBI:58937"/>
    </cofactor>
</comment>
<dbReference type="SUPFAM" id="SSF52922">
    <property type="entry name" value="TK C-terminal domain-like"/>
    <property type="match status" value="1"/>
</dbReference>
<dbReference type="AlphaFoldDB" id="X1AX70"/>
<reference evidence="5" key="1">
    <citation type="journal article" date="2014" name="Front. Microbiol.">
        <title>High frequency of phylogenetically diverse reductive dehalogenase-homologous genes in deep subseafloor sedimentary metagenomes.</title>
        <authorList>
            <person name="Kawai M."/>
            <person name="Futagami T."/>
            <person name="Toyoda A."/>
            <person name="Takaki Y."/>
            <person name="Nishi S."/>
            <person name="Hori S."/>
            <person name="Arai W."/>
            <person name="Tsubouchi T."/>
            <person name="Morono Y."/>
            <person name="Uchiyama I."/>
            <person name="Ito T."/>
            <person name="Fujiyama A."/>
            <person name="Inagaki F."/>
            <person name="Takami H."/>
        </authorList>
    </citation>
    <scope>NUCLEOTIDE SEQUENCE</scope>
    <source>
        <strain evidence="5">Expedition CK06-06</strain>
    </source>
</reference>
<evidence type="ECO:0000256" key="2">
    <source>
        <dbReference type="ARBA" id="ARBA00023002"/>
    </source>
</evidence>
<dbReference type="InterPro" id="IPR033248">
    <property type="entry name" value="Transketolase_C"/>
</dbReference>
<evidence type="ECO:0000256" key="1">
    <source>
        <dbReference type="ARBA" id="ARBA00001964"/>
    </source>
</evidence>
<dbReference type="Gene3D" id="3.40.50.920">
    <property type="match status" value="1"/>
</dbReference>
<feature type="domain" description="Transketolase-like pyrimidine-binding" evidence="4">
    <location>
        <begin position="4"/>
        <end position="179"/>
    </location>
</feature>
<proteinExistence type="predicted"/>
<keyword evidence="2" id="KW-0560">Oxidoreductase</keyword>
<dbReference type="SMART" id="SM00861">
    <property type="entry name" value="Transket_pyr"/>
    <property type="match status" value="1"/>
</dbReference>
<protein>
    <recommendedName>
        <fullName evidence="4">Transketolase-like pyrimidine-binding domain-containing protein</fullName>
    </recommendedName>
</protein>
<dbReference type="EMBL" id="BART01000608">
    <property type="protein sequence ID" value="GAG73797.1"/>
    <property type="molecule type" value="Genomic_DNA"/>
</dbReference>
<dbReference type="Pfam" id="PF02780">
    <property type="entry name" value="Transketolase_C"/>
    <property type="match status" value="1"/>
</dbReference>
<evidence type="ECO:0000259" key="4">
    <source>
        <dbReference type="SMART" id="SM00861"/>
    </source>
</evidence>
<dbReference type="InterPro" id="IPR009014">
    <property type="entry name" value="Transketo_C/PFOR_II"/>
</dbReference>
<dbReference type="InterPro" id="IPR005475">
    <property type="entry name" value="Transketolase-like_Pyr-bd"/>
</dbReference>
<gene>
    <name evidence="5" type="ORF">S01H4_02690</name>
</gene>
<dbReference type="FunFam" id="3.40.50.970:FF:000001">
    <property type="entry name" value="Pyruvate dehydrogenase E1 beta subunit"/>
    <property type="match status" value="1"/>
</dbReference>